<dbReference type="PANTHER" id="PTHR43289:SF6">
    <property type="entry name" value="SERINE_THREONINE-PROTEIN KINASE NEKL-3"/>
    <property type="match status" value="1"/>
</dbReference>
<dbReference type="GO" id="GO:0004674">
    <property type="term" value="F:protein serine/threonine kinase activity"/>
    <property type="evidence" value="ECO:0007669"/>
    <property type="project" value="UniProtKB-KW"/>
</dbReference>
<evidence type="ECO:0000256" key="2">
    <source>
        <dbReference type="ARBA" id="ARBA00022741"/>
    </source>
</evidence>
<dbReference type="InterPro" id="IPR000719">
    <property type="entry name" value="Prot_kinase_dom"/>
</dbReference>
<dbReference type="InterPro" id="IPR011009">
    <property type="entry name" value="Kinase-like_dom_sf"/>
</dbReference>
<dbReference type="Proteomes" id="UP000739538">
    <property type="component" value="Unassembled WGS sequence"/>
</dbReference>
<evidence type="ECO:0000259" key="5">
    <source>
        <dbReference type="PROSITE" id="PS50011"/>
    </source>
</evidence>
<gene>
    <name evidence="6" type="ORF">KDA27_28410</name>
</gene>
<dbReference type="PROSITE" id="PS00108">
    <property type="entry name" value="PROTEIN_KINASE_ST"/>
    <property type="match status" value="1"/>
</dbReference>
<dbReference type="InterPro" id="IPR008271">
    <property type="entry name" value="Ser/Thr_kinase_AS"/>
</dbReference>
<keyword evidence="1" id="KW-0808">Transferase</keyword>
<keyword evidence="6" id="KW-0723">Serine/threonine-protein kinase</keyword>
<dbReference type="PANTHER" id="PTHR43289">
    <property type="entry name" value="MITOGEN-ACTIVATED PROTEIN KINASE KINASE KINASE 20-RELATED"/>
    <property type="match status" value="1"/>
</dbReference>
<dbReference type="Gene3D" id="1.10.510.10">
    <property type="entry name" value="Transferase(Phosphotransferase) domain 1"/>
    <property type="match status" value="1"/>
</dbReference>
<dbReference type="GO" id="GO:0005524">
    <property type="term" value="F:ATP binding"/>
    <property type="evidence" value="ECO:0007669"/>
    <property type="project" value="UniProtKB-KW"/>
</dbReference>
<evidence type="ECO:0000256" key="4">
    <source>
        <dbReference type="ARBA" id="ARBA00022840"/>
    </source>
</evidence>
<reference evidence="6" key="2">
    <citation type="journal article" date="2021" name="Microbiome">
        <title>Successional dynamics and alternative stable states in a saline activated sludge microbial community over 9 years.</title>
        <authorList>
            <person name="Wang Y."/>
            <person name="Ye J."/>
            <person name="Ju F."/>
            <person name="Liu L."/>
            <person name="Boyd J.A."/>
            <person name="Deng Y."/>
            <person name="Parks D.H."/>
            <person name="Jiang X."/>
            <person name="Yin X."/>
            <person name="Woodcroft B.J."/>
            <person name="Tyson G.W."/>
            <person name="Hugenholtz P."/>
            <person name="Polz M.F."/>
            <person name="Zhang T."/>
        </authorList>
    </citation>
    <scope>NUCLEOTIDE SEQUENCE</scope>
    <source>
        <strain evidence="6">HKST-UBA02</strain>
    </source>
</reference>
<keyword evidence="4" id="KW-0067">ATP-binding</keyword>
<organism evidence="6 7">
    <name type="scientific">Eiseniibacteriota bacterium</name>
    <dbReference type="NCBI Taxonomy" id="2212470"/>
    <lineage>
        <taxon>Bacteria</taxon>
        <taxon>Candidatus Eiseniibacteriota</taxon>
    </lineage>
</organism>
<dbReference type="PROSITE" id="PS50011">
    <property type="entry name" value="PROTEIN_KINASE_DOM"/>
    <property type="match status" value="1"/>
</dbReference>
<reference evidence="6" key="1">
    <citation type="submission" date="2020-04" db="EMBL/GenBank/DDBJ databases">
        <authorList>
            <person name="Zhang T."/>
        </authorList>
    </citation>
    <scope>NUCLEOTIDE SEQUENCE</scope>
    <source>
        <strain evidence="6">HKST-UBA02</strain>
    </source>
</reference>
<dbReference type="EMBL" id="JAGQHS010000474">
    <property type="protein sequence ID" value="MCA9759754.1"/>
    <property type="molecule type" value="Genomic_DNA"/>
</dbReference>
<comment type="caution">
    <text evidence="6">The sequence shown here is derived from an EMBL/GenBank/DDBJ whole genome shotgun (WGS) entry which is preliminary data.</text>
</comment>
<dbReference type="CDD" id="cd14014">
    <property type="entry name" value="STKc_PknB_like"/>
    <property type="match status" value="1"/>
</dbReference>
<accession>A0A956SHL4</accession>
<name>A0A956SHL4_UNCEI</name>
<dbReference type="SUPFAM" id="SSF56112">
    <property type="entry name" value="Protein kinase-like (PK-like)"/>
    <property type="match status" value="1"/>
</dbReference>
<evidence type="ECO:0000256" key="3">
    <source>
        <dbReference type="ARBA" id="ARBA00022777"/>
    </source>
</evidence>
<dbReference type="AlphaFoldDB" id="A0A956SHL4"/>
<feature type="domain" description="Protein kinase" evidence="5">
    <location>
        <begin position="96"/>
        <end position="305"/>
    </location>
</feature>
<keyword evidence="2" id="KW-0547">Nucleotide-binding</keyword>
<protein>
    <submittedName>
        <fullName evidence="6">Serine/threonine protein kinase</fullName>
    </submittedName>
</protein>
<dbReference type="SMART" id="SM00220">
    <property type="entry name" value="S_TKc"/>
    <property type="match status" value="1"/>
</dbReference>
<feature type="non-terminal residue" evidence="6">
    <location>
        <position position="305"/>
    </location>
</feature>
<proteinExistence type="predicted"/>
<dbReference type="Pfam" id="PF00069">
    <property type="entry name" value="Pkinase"/>
    <property type="match status" value="1"/>
</dbReference>
<keyword evidence="3 6" id="KW-0418">Kinase</keyword>
<evidence type="ECO:0000256" key="1">
    <source>
        <dbReference type="ARBA" id="ARBA00022679"/>
    </source>
</evidence>
<evidence type="ECO:0000313" key="7">
    <source>
        <dbReference type="Proteomes" id="UP000739538"/>
    </source>
</evidence>
<sequence length="305" mass="33263">MNGDVSPVRLEALFHRALELASEDRPAFLRSECGEDTVLLERVLDLLRLSEDESDAFGGAAPPEPFLVRDVFEPDETTSPNGQLWNSLVGSRIGRYEVESIVAFGGMGAVLAGRQTSPNRRVALKLLRPEMVGADMSKRFRLELEILGRLQHPGIGQVFEGGTEVVFGTNVPYFAMEFVPNAEPIHRPIRQRELDIASSLHVFLTVCAAVSHAHHHGVIHRDLKADNVLVDSSKEQLIPKVIDFGIARLSEQGNATFLTASGYIVGSLEAMSPEQTGGAEGAIDVRTDVYGLGVILYQILTGRVP</sequence>
<evidence type="ECO:0000313" key="6">
    <source>
        <dbReference type="EMBL" id="MCA9759754.1"/>
    </source>
</evidence>